<dbReference type="Gene3D" id="1.10.10.60">
    <property type="entry name" value="Homeodomain-like"/>
    <property type="match status" value="1"/>
</dbReference>
<dbReference type="GO" id="GO:0006313">
    <property type="term" value="P:DNA transposition"/>
    <property type="evidence" value="ECO:0007669"/>
    <property type="project" value="InterPro"/>
</dbReference>
<sequence length="92" mass="10600">MSSNGNRYNSEFKADAVRLVTKEGRSVRSVAKDLGISDQAVRNWINKDNRKHDPEKSRIDELKEKQKRIDDLEDSVDILKKAAALFVQDNRK</sequence>
<dbReference type="InterPro" id="IPR002514">
    <property type="entry name" value="Transposase_8"/>
</dbReference>
<dbReference type="GO" id="GO:0004803">
    <property type="term" value="F:transposase activity"/>
    <property type="evidence" value="ECO:0007669"/>
    <property type="project" value="InterPro"/>
</dbReference>
<dbReference type="AlphaFoldDB" id="R4K2B8"/>
<organism evidence="1 2">
    <name type="scientific">Clostridium pasteurianum BC1</name>
    <dbReference type="NCBI Taxonomy" id="86416"/>
    <lineage>
        <taxon>Bacteria</taxon>
        <taxon>Bacillati</taxon>
        <taxon>Bacillota</taxon>
        <taxon>Clostridia</taxon>
        <taxon>Eubacteriales</taxon>
        <taxon>Clostridiaceae</taxon>
        <taxon>Clostridium</taxon>
    </lineage>
</organism>
<dbReference type="GO" id="GO:0003677">
    <property type="term" value="F:DNA binding"/>
    <property type="evidence" value="ECO:0007669"/>
    <property type="project" value="InterPro"/>
</dbReference>
<dbReference type="InterPro" id="IPR009057">
    <property type="entry name" value="Homeodomain-like_sf"/>
</dbReference>
<evidence type="ECO:0000313" key="1">
    <source>
        <dbReference type="EMBL" id="AGK96718.1"/>
    </source>
</evidence>
<protein>
    <submittedName>
        <fullName evidence="1">Transposase</fullName>
    </submittedName>
</protein>
<dbReference type="EMBL" id="CP003261">
    <property type="protein sequence ID" value="AGK96718.1"/>
    <property type="molecule type" value="Genomic_DNA"/>
</dbReference>
<dbReference type="KEGG" id="cpas:Clopa_1813"/>
<name>R4K2B8_CLOPA</name>
<dbReference type="STRING" id="86416.Clopa_1813"/>
<evidence type="ECO:0000313" key="2">
    <source>
        <dbReference type="Proteomes" id="UP000013523"/>
    </source>
</evidence>
<accession>R4K2B8</accession>
<dbReference type="eggNOG" id="COG2963">
    <property type="taxonomic scope" value="Bacteria"/>
</dbReference>
<dbReference type="OrthoDB" id="1666255at2"/>
<dbReference type="PATRIC" id="fig|86416.3.peg.1787"/>
<proteinExistence type="predicted"/>
<dbReference type="Proteomes" id="UP000013523">
    <property type="component" value="Chromosome"/>
</dbReference>
<dbReference type="Pfam" id="PF01527">
    <property type="entry name" value="HTH_Tnp_1"/>
    <property type="match status" value="1"/>
</dbReference>
<dbReference type="HOGENOM" id="CLU_027402_33_0_9"/>
<dbReference type="SUPFAM" id="SSF46689">
    <property type="entry name" value="Homeodomain-like"/>
    <property type="match status" value="1"/>
</dbReference>
<gene>
    <name evidence="1" type="ORF">Clopa_1813</name>
</gene>
<dbReference type="RefSeq" id="WP_015615036.1">
    <property type="nucleotide sequence ID" value="NC_021182.1"/>
</dbReference>
<reference evidence="1 2" key="1">
    <citation type="submission" date="2012-01" db="EMBL/GenBank/DDBJ databases">
        <title>Complete sequence of chromosome of Clostridium pasteurianum BC1.</title>
        <authorList>
            <consortium name="US DOE Joint Genome Institute"/>
            <person name="Lucas S."/>
            <person name="Han J."/>
            <person name="Lapidus A."/>
            <person name="Cheng J.-F."/>
            <person name="Goodwin L."/>
            <person name="Pitluck S."/>
            <person name="Peters L."/>
            <person name="Mikhailova N."/>
            <person name="Teshima H."/>
            <person name="Detter J.C."/>
            <person name="Han C."/>
            <person name="Tapia R."/>
            <person name="Land M."/>
            <person name="Hauser L."/>
            <person name="Kyrpides N."/>
            <person name="Ivanova N."/>
            <person name="Pagani I."/>
            <person name="Dunn J."/>
            <person name="Taghavi S."/>
            <person name="Francis A."/>
            <person name="van der Lelie D."/>
            <person name="Woyke T."/>
        </authorList>
    </citation>
    <scope>NUCLEOTIDE SEQUENCE [LARGE SCALE GENOMIC DNA]</scope>
    <source>
        <strain evidence="1 2">BC1</strain>
    </source>
</reference>
<keyword evidence="2" id="KW-1185">Reference proteome</keyword>